<evidence type="ECO:0000256" key="2">
    <source>
        <dbReference type="SAM" id="SignalP"/>
    </source>
</evidence>
<evidence type="ECO:0000256" key="1">
    <source>
        <dbReference type="SAM" id="MobiDB-lite"/>
    </source>
</evidence>
<feature type="signal peptide" evidence="2">
    <location>
        <begin position="1"/>
        <end position="23"/>
    </location>
</feature>
<keyword evidence="2" id="KW-0732">Signal</keyword>
<evidence type="ECO:0000313" key="4">
    <source>
        <dbReference type="Proteomes" id="UP000248606"/>
    </source>
</evidence>
<dbReference type="EMBL" id="QFOZ01000007">
    <property type="protein sequence ID" value="PZP88759.1"/>
    <property type="molecule type" value="Genomic_DNA"/>
</dbReference>
<comment type="caution">
    <text evidence="3">The sequence shown here is derived from an EMBL/GenBank/DDBJ whole genome shotgun (WGS) entry which is preliminary data.</text>
</comment>
<name>A0A2W5KH17_9ACTN</name>
<feature type="chain" id="PRO_5039582054" evidence="2">
    <location>
        <begin position="24"/>
        <end position="622"/>
    </location>
</feature>
<organism evidence="3 4">
    <name type="scientific">Lawsonella clevelandensis</name>
    <dbReference type="NCBI Taxonomy" id="1528099"/>
    <lineage>
        <taxon>Bacteria</taxon>
        <taxon>Bacillati</taxon>
        <taxon>Actinomycetota</taxon>
        <taxon>Actinomycetes</taxon>
        <taxon>Mycobacteriales</taxon>
        <taxon>Lawsonellaceae</taxon>
        <taxon>Lawsonella</taxon>
    </lineage>
</organism>
<gene>
    <name evidence="3" type="ORF">DI579_05200</name>
</gene>
<proteinExistence type="predicted"/>
<dbReference type="AlphaFoldDB" id="A0A2W5KH17"/>
<protein>
    <submittedName>
        <fullName evidence="3">Uncharacterized protein</fullName>
    </submittedName>
</protein>
<reference evidence="3 4" key="1">
    <citation type="submission" date="2017-08" db="EMBL/GenBank/DDBJ databases">
        <title>Infants hospitalized years apart are colonized by the same room-sourced microbial strains.</title>
        <authorList>
            <person name="Brooks B."/>
            <person name="Olm M.R."/>
            <person name="Firek B.A."/>
            <person name="Baker R."/>
            <person name="Thomas B.C."/>
            <person name="Morowitz M.J."/>
            <person name="Banfield J.F."/>
        </authorList>
    </citation>
    <scope>NUCLEOTIDE SEQUENCE [LARGE SCALE GENOMIC DNA]</scope>
    <source>
        <strain evidence="3">S2_006_000_R1_57</strain>
    </source>
</reference>
<feature type="region of interest" description="Disordered" evidence="1">
    <location>
        <begin position="603"/>
        <end position="622"/>
    </location>
</feature>
<sequence>MSRCATTILSLVTAVALAAPAVAAPVPAAAAAPALQSSASAQNAYCETSDELTLGGVFNLTVDAISGTFAGHPEQQKKFEDNARKYGDRLGHMQISRLLVNTPASQIGGPSREVDDHVVDLVVSSIMKGRNNGWKDTVNLQDITLNEAIESVLTVLYFGGIPLQLWSEVMPKGLVISFLHIFHISTFGGAKLVAKYAPKMIQAIGGFVQNAMQENCISKKNSNSHPNAYNHNPNAKGLPGKMGVNIQKVVDGLGVASESCRPLSEYTLREISNEVISGMSKQVRPEFQTLFYMATKFYLNQLEIIKINQGTIPVRADQIGGIIEKIDNPTITYIASTATSFKDKRAFTWITLGDLTVEDEMNIYTLTTHIAEKITTIMWKILVINVGDKIVTDAVQKAFPVLIPTVPSAKSVVCKPAEILGKPLGVVGAVTSLKPAIAVGALAGIASLPLALPFNLIPVLGSKVAIAIVTKAAKSGFGLVEKIGIDKAAGIPGKLCGIGYKILGLPDWKLDVVPNFVPLLFFYPDYVHPVVHGVVRSVCRVNDPIASDWTRSTDMIEKDAKLAEKHGTYTMPADTTITIPIINKKVSNPIHKDKRWKKYEKDVPQRHRVFDTPQSTPANKTK</sequence>
<evidence type="ECO:0000313" key="3">
    <source>
        <dbReference type="EMBL" id="PZP88759.1"/>
    </source>
</evidence>
<feature type="compositionally biased region" description="Polar residues" evidence="1">
    <location>
        <begin position="612"/>
        <end position="622"/>
    </location>
</feature>
<dbReference type="RefSeq" id="WP_303678838.1">
    <property type="nucleotide sequence ID" value="NZ_QFOZ01000007.1"/>
</dbReference>
<dbReference type="Proteomes" id="UP000248606">
    <property type="component" value="Unassembled WGS sequence"/>
</dbReference>
<accession>A0A2W5KH17</accession>